<dbReference type="AlphaFoldDB" id="A6HLN4"/>
<dbReference type="EMBL" id="CH473948">
    <property type="protein sequence ID" value="EDM06940.1"/>
    <property type="molecule type" value="Genomic_DNA"/>
</dbReference>
<gene>
    <name evidence="2" type="primary">LOC619574</name>
    <name evidence="2" type="ORF">rCG_33805</name>
</gene>
<accession>A6HLN4</accession>
<evidence type="ECO:0000313" key="3">
    <source>
        <dbReference type="Proteomes" id="UP000234681"/>
    </source>
</evidence>
<evidence type="ECO:0008006" key="4">
    <source>
        <dbReference type="Google" id="ProtNLM"/>
    </source>
</evidence>
<protein>
    <recommendedName>
        <fullName evidence="4">Secreted protein</fullName>
    </recommendedName>
</protein>
<feature type="signal peptide" evidence="1">
    <location>
        <begin position="1"/>
        <end position="26"/>
    </location>
</feature>
<evidence type="ECO:0000313" key="2">
    <source>
        <dbReference type="EMBL" id="EDM06940.1"/>
    </source>
</evidence>
<keyword evidence="1" id="KW-0732">Signal</keyword>
<sequence length="73" mass="8320">MPGHRTLREIRVLLTTLFLLRQLCLRSQHCCSTAGMEGSPNPTREEAATGGKVTSFGFWHPAVFKTWELLYRN</sequence>
<name>A6HLN4_RAT</name>
<organism evidence="2 3">
    <name type="scientific">Rattus norvegicus</name>
    <name type="common">Rat</name>
    <dbReference type="NCBI Taxonomy" id="10116"/>
    <lineage>
        <taxon>Eukaryota</taxon>
        <taxon>Metazoa</taxon>
        <taxon>Chordata</taxon>
        <taxon>Craniata</taxon>
        <taxon>Vertebrata</taxon>
        <taxon>Euteleostomi</taxon>
        <taxon>Mammalia</taxon>
        <taxon>Eutheria</taxon>
        <taxon>Euarchontoglires</taxon>
        <taxon>Glires</taxon>
        <taxon>Rodentia</taxon>
        <taxon>Myomorpha</taxon>
        <taxon>Muroidea</taxon>
        <taxon>Muridae</taxon>
        <taxon>Murinae</taxon>
        <taxon>Rattus</taxon>
    </lineage>
</organism>
<proteinExistence type="predicted"/>
<dbReference type="Proteomes" id="UP000234681">
    <property type="component" value="Chromosome 10"/>
</dbReference>
<evidence type="ECO:0000256" key="1">
    <source>
        <dbReference type="SAM" id="SignalP"/>
    </source>
</evidence>
<feature type="chain" id="PRO_5039910990" description="Secreted protein" evidence="1">
    <location>
        <begin position="27"/>
        <end position="73"/>
    </location>
</feature>
<reference evidence="2 3" key="1">
    <citation type="submission" date="2005-07" db="EMBL/GenBank/DDBJ databases">
        <authorList>
            <person name="Mural R.J."/>
            <person name="Li P.W."/>
            <person name="Adams M.D."/>
            <person name="Amanatides P.G."/>
            <person name="Baden-Tillson H."/>
            <person name="Barnstead M."/>
            <person name="Chin S.H."/>
            <person name="Dew I."/>
            <person name="Evans C.A."/>
            <person name="Ferriera S."/>
            <person name="Flanigan M."/>
            <person name="Fosler C."/>
            <person name="Glodek A."/>
            <person name="Gu Z."/>
            <person name="Holt R.A."/>
            <person name="Jennings D."/>
            <person name="Kraft C.L."/>
            <person name="Lu F."/>
            <person name="Nguyen T."/>
            <person name="Nusskern D.R."/>
            <person name="Pfannkoch C.M."/>
            <person name="Sitter C."/>
            <person name="Sutton G.G."/>
            <person name="Venter J.C."/>
            <person name="Wang Z."/>
            <person name="Woodage T."/>
            <person name="Zheng X.H."/>
            <person name="Zhong F."/>
        </authorList>
    </citation>
    <scope>NUCLEOTIDE SEQUENCE [LARGE SCALE GENOMIC DNA]</scope>
    <source>
        <strain>BN</strain>
        <strain evidence="3">Sprague-Dawley</strain>
    </source>
</reference>